<dbReference type="Pfam" id="PF07798">
    <property type="entry name" value="CCDC90-like"/>
    <property type="match status" value="1"/>
</dbReference>
<comment type="caution">
    <text evidence="9">The sequence shown here is derived from an EMBL/GenBank/DDBJ whole genome shotgun (WGS) entry which is preliminary data.</text>
</comment>
<gene>
    <name evidence="9" type="ORF">QBC33DRAFT_543907</name>
</gene>
<dbReference type="RefSeq" id="XP_060281981.1">
    <property type="nucleotide sequence ID" value="XM_060428406.1"/>
</dbReference>
<keyword evidence="5" id="KW-0175">Coiled coil</keyword>
<sequence>MSTLRLTFLYPHLFRTARLGEPAAQAAARGSRRRPRRATPTLPCLHASPFASATTARQTPALKRHGKAVEPAPLHIEPDAPAAGDAKARPEQGGGGGKADNEAVRTEGKGAKDTGKAAEPTNAQPGQAEEAKAQQAPGSDSRLAAATDDSPPSTKSGPMDTILHMGPPGGYEEAAPGPGRRTVPPPHMAASPYVHHFDSYSLVKQLEAGGWTAVQAITAMKAIRGILAANLDVAQDGLVSKSDVENETYLFRAACSELSAEVRNNRRVADGQMRQQRTTLQHEVDILTQGMSQEVLTLNDNVRGMFNDRRMAVREEQKAAESAIQQISYKISILLNSDARSEIEAVRWVLIRRSVLGILFMAILTLGSLRYASYRSHEKAREQEMLLMEAGALKKEAARQDAGPDVSEMLAAN</sequence>
<proteinExistence type="predicted"/>
<dbReference type="GO" id="GO:0016020">
    <property type="term" value="C:membrane"/>
    <property type="evidence" value="ECO:0007669"/>
    <property type="project" value="UniProtKB-SubCell"/>
</dbReference>
<keyword evidence="7" id="KW-0472">Membrane</keyword>
<dbReference type="GO" id="GO:0005739">
    <property type="term" value="C:mitochondrion"/>
    <property type="evidence" value="ECO:0007669"/>
    <property type="project" value="UniProtKB-SubCell"/>
</dbReference>
<feature type="region of interest" description="Disordered" evidence="8">
    <location>
        <begin position="21"/>
        <end position="182"/>
    </location>
</feature>
<dbReference type="PANTHER" id="PTHR14360:SF12">
    <property type="entry name" value="MOZ PROTEIN REPRESENTS A CHROMATIN-ASSOCIATED ACETYLTRANSFERASE"/>
    <property type="match status" value="1"/>
</dbReference>
<keyword evidence="10" id="KW-1185">Reference proteome</keyword>
<keyword evidence="6" id="KW-0496">Mitochondrion</keyword>
<evidence type="ECO:0000313" key="9">
    <source>
        <dbReference type="EMBL" id="KAK1765768.1"/>
    </source>
</evidence>
<evidence type="ECO:0000256" key="5">
    <source>
        <dbReference type="ARBA" id="ARBA00023054"/>
    </source>
</evidence>
<evidence type="ECO:0000256" key="6">
    <source>
        <dbReference type="ARBA" id="ARBA00023128"/>
    </source>
</evidence>
<evidence type="ECO:0000256" key="1">
    <source>
        <dbReference type="ARBA" id="ARBA00004173"/>
    </source>
</evidence>
<organism evidence="9 10">
    <name type="scientific">Phialemonium atrogriseum</name>
    <dbReference type="NCBI Taxonomy" id="1093897"/>
    <lineage>
        <taxon>Eukaryota</taxon>
        <taxon>Fungi</taxon>
        <taxon>Dikarya</taxon>
        <taxon>Ascomycota</taxon>
        <taxon>Pezizomycotina</taxon>
        <taxon>Sordariomycetes</taxon>
        <taxon>Sordariomycetidae</taxon>
        <taxon>Cephalothecales</taxon>
        <taxon>Cephalothecaceae</taxon>
        <taxon>Phialemonium</taxon>
    </lineage>
</organism>
<dbReference type="AlphaFoldDB" id="A0AAJ0BYH9"/>
<evidence type="ECO:0000256" key="4">
    <source>
        <dbReference type="ARBA" id="ARBA00022989"/>
    </source>
</evidence>
<evidence type="ECO:0008006" key="11">
    <source>
        <dbReference type="Google" id="ProtNLM"/>
    </source>
</evidence>
<feature type="compositionally biased region" description="Basic and acidic residues" evidence="8">
    <location>
        <begin position="99"/>
        <end position="116"/>
    </location>
</feature>
<evidence type="ECO:0000256" key="8">
    <source>
        <dbReference type="SAM" id="MobiDB-lite"/>
    </source>
</evidence>
<feature type="compositionally biased region" description="Low complexity" evidence="8">
    <location>
        <begin position="170"/>
        <end position="179"/>
    </location>
</feature>
<protein>
    <recommendedName>
        <fullName evidence="11">MOZ protein represents a chromatin-associated acetyltransferase</fullName>
    </recommendedName>
</protein>
<dbReference type="InterPro" id="IPR024461">
    <property type="entry name" value="CCDC90-like"/>
</dbReference>
<keyword evidence="4" id="KW-1133">Transmembrane helix</keyword>
<dbReference type="Proteomes" id="UP001244011">
    <property type="component" value="Unassembled WGS sequence"/>
</dbReference>
<comment type="subcellular location">
    <subcellularLocation>
        <location evidence="2">Membrane</location>
    </subcellularLocation>
    <subcellularLocation>
        <location evidence="1">Mitochondrion</location>
    </subcellularLocation>
</comment>
<dbReference type="GeneID" id="85311593"/>
<evidence type="ECO:0000256" key="7">
    <source>
        <dbReference type="ARBA" id="ARBA00023136"/>
    </source>
</evidence>
<evidence type="ECO:0000256" key="2">
    <source>
        <dbReference type="ARBA" id="ARBA00004370"/>
    </source>
</evidence>
<accession>A0AAJ0BYH9</accession>
<dbReference type="Gene3D" id="1.20.5.340">
    <property type="match status" value="1"/>
</dbReference>
<evidence type="ECO:0000256" key="3">
    <source>
        <dbReference type="ARBA" id="ARBA00022692"/>
    </source>
</evidence>
<keyword evidence="3" id="KW-0812">Transmembrane</keyword>
<dbReference type="PANTHER" id="PTHR14360">
    <property type="entry name" value="PROTEIN FMP32, MITOCHONDRIAL"/>
    <property type="match status" value="1"/>
</dbReference>
<name>A0AAJ0BYH9_9PEZI</name>
<dbReference type="EMBL" id="MU839014">
    <property type="protein sequence ID" value="KAK1765768.1"/>
    <property type="molecule type" value="Genomic_DNA"/>
</dbReference>
<reference evidence="9" key="1">
    <citation type="submission" date="2023-06" db="EMBL/GenBank/DDBJ databases">
        <title>Genome-scale phylogeny and comparative genomics of the fungal order Sordariales.</title>
        <authorList>
            <consortium name="Lawrence Berkeley National Laboratory"/>
            <person name="Hensen N."/>
            <person name="Bonometti L."/>
            <person name="Westerberg I."/>
            <person name="Brannstrom I.O."/>
            <person name="Guillou S."/>
            <person name="Cros-Aarteil S."/>
            <person name="Calhoun S."/>
            <person name="Haridas S."/>
            <person name="Kuo A."/>
            <person name="Mondo S."/>
            <person name="Pangilinan J."/>
            <person name="Riley R."/>
            <person name="Labutti K."/>
            <person name="Andreopoulos B."/>
            <person name="Lipzen A."/>
            <person name="Chen C."/>
            <person name="Yanf M."/>
            <person name="Daum C."/>
            <person name="Ng V."/>
            <person name="Clum A."/>
            <person name="Steindorff A."/>
            <person name="Ohm R."/>
            <person name="Martin F."/>
            <person name="Silar P."/>
            <person name="Natvig D."/>
            <person name="Lalanne C."/>
            <person name="Gautier V."/>
            <person name="Ament-Velasquez S.L."/>
            <person name="Kruys A."/>
            <person name="Hutchinson M.I."/>
            <person name="Powell A.J."/>
            <person name="Barry K."/>
            <person name="Miller A.N."/>
            <person name="Grigoriev I.V."/>
            <person name="Debuchy R."/>
            <person name="Gladieux P."/>
            <person name="Thoren M.H."/>
            <person name="Johannesson H."/>
        </authorList>
    </citation>
    <scope>NUCLEOTIDE SEQUENCE</scope>
    <source>
        <strain evidence="9">8032-3</strain>
    </source>
</reference>
<evidence type="ECO:0000313" key="10">
    <source>
        <dbReference type="Proteomes" id="UP001244011"/>
    </source>
</evidence>